<sequence length="98" mass="11072">MPFDSSLFLYIYAGLIVFLLTLGGIFWLFRKKYGNVIFLTKGEIQLSPNQSVRILKVLPFMGEGYLIFVEVKTPKGTHFEVWGYSKGGGFVKISKIGD</sequence>
<dbReference type="EMBL" id="DQVE01000044">
    <property type="protein sequence ID" value="HIP98540.1"/>
    <property type="molecule type" value="Genomic_DNA"/>
</dbReference>
<keyword evidence="1" id="KW-1133">Transmembrane helix</keyword>
<comment type="caution">
    <text evidence="2">The sequence shown here is derived from an EMBL/GenBank/DDBJ whole genome shotgun (WGS) entry which is preliminary data.</text>
</comment>
<dbReference type="Proteomes" id="UP000606463">
    <property type="component" value="Unassembled WGS sequence"/>
</dbReference>
<evidence type="ECO:0000256" key="1">
    <source>
        <dbReference type="SAM" id="Phobius"/>
    </source>
</evidence>
<evidence type="ECO:0000313" key="3">
    <source>
        <dbReference type="Proteomes" id="UP000606463"/>
    </source>
</evidence>
<organism evidence="2 3">
    <name type="scientific">Aquifex aeolicus</name>
    <dbReference type="NCBI Taxonomy" id="63363"/>
    <lineage>
        <taxon>Bacteria</taxon>
        <taxon>Pseudomonadati</taxon>
        <taxon>Aquificota</taxon>
        <taxon>Aquificia</taxon>
        <taxon>Aquificales</taxon>
        <taxon>Aquificaceae</taxon>
        <taxon>Aquifex</taxon>
    </lineage>
</organism>
<keyword evidence="1" id="KW-0812">Transmembrane</keyword>
<reference evidence="2" key="1">
    <citation type="journal article" date="2020" name="ISME J.">
        <title>Gammaproteobacteria mediating utilization of methyl-, sulfur- and petroleum organic compounds in deep ocean hydrothermal plumes.</title>
        <authorList>
            <person name="Zhou Z."/>
            <person name="Liu Y."/>
            <person name="Pan J."/>
            <person name="Cron B.R."/>
            <person name="Toner B.M."/>
            <person name="Anantharaman K."/>
            <person name="Breier J.A."/>
            <person name="Dick G.J."/>
            <person name="Li M."/>
        </authorList>
    </citation>
    <scope>NUCLEOTIDE SEQUENCE</scope>
    <source>
        <strain evidence="2">SZUA-1501</strain>
    </source>
</reference>
<name>A0A9D0YQX6_AQUAO</name>
<proteinExistence type="predicted"/>
<keyword evidence="1" id="KW-0472">Membrane</keyword>
<dbReference type="AlphaFoldDB" id="A0A9D0YQX6"/>
<gene>
    <name evidence="2" type="ORF">EYH37_04160</name>
</gene>
<feature type="transmembrane region" description="Helical" evidence="1">
    <location>
        <begin position="6"/>
        <end position="29"/>
    </location>
</feature>
<accession>A0A9D0YQX6</accession>
<protein>
    <submittedName>
        <fullName evidence="2">Uncharacterized protein</fullName>
    </submittedName>
</protein>
<evidence type="ECO:0000313" key="2">
    <source>
        <dbReference type="EMBL" id="HIP98540.1"/>
    </source>
</evidence>